<proteinExistence type="inferred from homology"/>
<accession>A0ABR1U919</accession>
<gene>
    <name evidence="4" type="ORF">PG994_009520</name>
</gene>
<dbReference type="PANTHER" id="PTHR24321:SF8">
    <property type="entry name" value="ESTRADIOL 17-BETA-DEHYDROGENASE 8-RELATED"/>
    <property type="match status" value="1"/>
</dbReference>
<keyword evidence="5" id="KW-1185">Reference proteome</keyword>
<dbReference type="InterPro" id="IPR036291">
    <property type="entry name" value="NAD(P)-bd_dom_sf"/>
</dbReference>
<evidence type="ECO:0000256" key="2">
    <source>
        <dbReference type="ARBA" id="ARBA00022857"/>
    </source>
</evidence>
<organism evidence="4 5">
    <name type="scientific">Apiospora phragmitis</name>
    <dbReference type="NCBI Taxonomy" id="2905665"/>
    <lineage>
        <taxon>Eukaryota</taxon>
        <taxon>Fungi</taxon>
        <taxon>Dikarya</taxon>
        <taxon>Ascomycota</taxon>
        <taxon>Pezizomycotina</taxon>
        <taxon>Sordariomycetes</taxon>
        <taxon>Xylariomycetidae</taxon>
        <taxon>Amphisphaeriales</taxon>
        <taxon>Apiosporaceae</taxon>
        <taxon>Apiospora</taxon>
    </lineage>
</organism>
<dbReference type="Gene3D" id="3.40.50.720">
    <property type="entry name" value="NAD(P)-binding Rossmann-like Domain"/>
    <property type="match status" value="1"/>
</dbReference>
<dbReference type="RefSeq" id="XP_066713099.1">
    <property type="nucleotide sequence ID" value="XM_066860929.1"/>
</dbReference>
<dbReference type="GeneID" id="92093992"/>
<dbReference type="InterPro" id="IPR020904">
    <property type="entry name" value="Sc_DH/Rdtase_CS"/>
</dbReference>
<dbReference type="Proteomes" id="UP001480595">
    <property type="component" value="Unassembled WGS sequence"/>
</dbReference>
<dbReference type="CDD" id="cd05233">
    <property type="entry name" value="SDR_c"/>
    <property type="match status" value="1"/>
</dbReference>
<dbReference type="EMBL" id="JAQQWL010000010">
    <property type="protein sequence ID" value="KAK8054453.1"/>
    <property type="molecule type" value="Genomic_DNA"/>
</dbReference>
<dbReference type="SUPFAM" id="SSF51735">
    <property type="entry name" value="NAD(P)-binding Rossmann-fold domains"/>
    <property type="match status" value="1"/>
</dbReference>
<keyword evidence="3" id="KW-0560">Oxidoreductase</keyword>
<dbReference type="PRINTS" id="PR00081">
    <property type="entry name" value="GDHRDH"/>
</dbReference>
<comment type="similarity">
    <text evidence="1">Belongs to the short-chain dehydrogenases/reductases (SDR) family.</text>
</comment>
<dbReference type="PRINTS" id="PR00080">
    <property type="entry name" value="SDRFAMILY"/>
</dbReference>
<sequence>MSLPATFQNKVIAITGASRGIGLAVAKYVLARGATVSMCATSSENLAKALEEIHQELPDAKDRVMTCVVDISKLETVKAWVEQTVAKFGPLDGCCNNAAQALPHDGSGRDYFHEIINVNVCGLFHCLKEEMKVVKDGGSIVNLGSVASNYASAGTSAYAAAKHAVLGLTKAAAFEGAPRGIRVNAMCPGTVNTTMITQAYETAKGDFYLTPEKTPTLMQRLAEPEEIAAFIAFLLGDDSKFITKATYYIDGGWLEGNFTS</sequence>
<name>A0ABR1U919_9PEZI</name>
<dbReference type="InterPro" id="IPR002347">
    <property type="entry name" value="SDR_fam"/>
</dbReference>
<dbReference type="PROSITE" id="PS00061">
    <property type="entry name" value="ADH_SHORT"/>
    <property type="match status" value="1"/>
</dbReference>
<evidence type="ECO:0000313" key="5">
    <source>
        <dbReference type="Proteomes" id="UP001480595"/>
    </source>
</evidence>
<evidence type="ECO:0000256" key="3">
    <source>
        <dbReference type="ARBA" id="ARBA00023002"/>
    </source>
</evidence>
<evidence type="ECO:0000313" key="4">
    <source>
        <dbReference type="EMBL" id="KAK8054453.1"/>
    </source>
</evidence>
<reference evidence="4 5" key="1">
    <citation type="submission" date="2023-01" db="EMBL/GenBank/DDBJ databases">
        <title>Analysis of 21 Apiospora genomes using comparative genomics revels a genus with tremendous synthesis potential of carbohydrate active enzymes and secondary metabolites.</title>
        <authorList>
            <person name="Sorensen T."/>
        </authorList>
    </citation>
    <scope>NUCLEOTIDE SEQUENCE [LARGE SCALE GENOMIC DNA]</scope>
    <source>
        <strain evidence="4 5">CBS 135458</strain>
    </source>
</reference>
<protein>
    <submittedName>
        <fullName evidence="4">2-5-dichloro-2-5-cyclohexadiene-1-4-diol dehydrogenase</fullName>
    </submittedName>
</protein>
<keyword evidence="2" id="KW-0521">NADP</keyword>
<dbReference type="Pfam" id="PF13561">
    <property type="entry name" value="adh_short_C2"/>
    <property type="match status" value="1"/>
</dbReference>
<evidence type="ECO:0000256" key="1">
    <source>
        <dbReference type="ARBA" id="ARBA00006484"/>
    </source>
</evidence>
<dbReference type="PANTHER" id="PTHR24321">
    <property type="entry name" value="DEHYDROGENASES, SHORT CHAIN"/>
    <property type="match status" value="1"/>
</dbReference>
<comment type="caution">
    <text evidence="4">The sequence shown here is derived from an EMBL/GenBank/DDBJ whole genome shotgun (WGS) entry which is preliminary data.</text>
</comment>